<evidence type="ECO:0000256" key="2">
    <source>
        <dbReference type="ARBA" id="ARBA00023125"/>
    </source>
</evidence>
<organism evidence="6 7">
    <name type="scientific">Streptomyces boluensis</name>
    <dbReference type="NCBI Taxonomy" id="1775135"/>
    <lineage>
        <taxon>Bacteria</taxon>
        <taxon>Bacillati</taxon>
        <taxon>Actinomycetota</taxon>
        <taxon>Actinomycetes</taxon>
        <taxon>Kitasatosporales</taxon>
        <taxon>Streptomycetaceae</taxon>
        <taxon>Streptomyces</taxon>
    </lineage>
</organism>
<name>A0A964UJ33_9ACTN</name>
<dbReference type="EMBL" id="JAAAHS010000002">
    <property type="protein sequence ID" value="NBE49931.1"/>
    <property type="molecule type" value="Genomic_DNA"/>
</dbReference>
<dbReference type="RefSeq" id="WP_161692815.1">
    <property type="nucleotide sequence ID" value="NZ_JAAAHS010000002.1"/>
</dbReference>
<dbReference type="Pfam" id="PF00440">
    <property type="entry name" value="TetR_N"/>
    <property type="match status" value="1"/>
</dbReference>
<dbReference type="Proteomes" id="UP000598297">
    <property type="component" value="Unassembled WGS sequence"/>
</dbReference>
<comment type="caution">
    <text evidence="6">The sequence shown here is derived from an EMBL/GenBank/DDBJ whole genome shotgun (WGS) entry which is preliminary data.</text>
</comment>
<evidence type="ECO:0000259" key="5">
    <source>
        <dbReference type="PROSITE" id="PS50977"/>
    </source>
</evidence>
<dbReference type="InterPro" id="IPR009057">
    <property type="entry name" value="Homeodomain-like_sf"/>
</dbReference>
<evidence type="ECO:0000256" key="4">
    <source>
        <dbReference type="PROSITE-ProRule" id="PRU00335"/>
    </source>
</evidence>
<proteinExistence type="predicted"/>
<dbReference type="Gene3D" id="1.10.357.10">
    <property type="entry name" value="Tetracycline Repressor, domain 2"/>
    <property type="match status" value="1"/>
</dbReference>
<dbReference type="NCBIfam" id="NF041196">
    <property type="entry name" value="ScbR_bind_reg"/>
    <property type="match status" value="1"/>
</dbReference>
<reference evidence="6" key="1">
    <citation type="submission" date="2020-01" db="EMBL/GenBank/DDBJ databases">
        <title>Whole-genome analyses of novel actinobacteria.</title>
        <authorList>
            <person name="Sahin N."/>
        </authorList>
    </citation>
    <scope>NUCLEOTIDE SEQUENCE</scope>
    <source>
        <strain evidence="6">YC537</strain>
    </source>
</reference>
<dbReference type="PRINTS" id="PR00455">
    <property type="entry name" value="HTHTETR"/>
</dbReference>
<dbReference type="AlphaFoldDB" id="A0A964UJ33"/>
<keyword evidence="3" id="KW-0804">Transcription</keyword>
<gene>
    <name evidence="6" type="ORF">GUY60_00510</name>
</gene>
<protein>
    <submittedName>
        <fullName evidence="6">TetR family transcriptional regulator</fullName>
    </submittedName>
</protein>
<dbReference type="SUPFAM" id="SSF46689">
    <property type="entry name" value="Homeodomain-like"/>
    <property type="match status" value="1"/>
</dbReference>
<feature type="DNA-binding region" description="H-T-H motif" evidence="4">
    <location>
        <begin position="31"/>
        <end position="50"/>
    </location>
</feature>
<sequence length="221" mass="24384">MARQERGVRTRRNILETMAGLINEVGYEAATISMLVERTGLTRGALYFHFSSKEEMARGVLAEALTSEGVREQEFKLQEWVDIGMLLAYRLPREPLMSAAIRLSIDAKARNVLGTRWPDWVDLGRDLLTEAKRRGELLPHADPWSVAKLAVGSWTGVQLVTEALPESAELVEEISALYQLLLPNVATAGVLARLDTSPRRAEQLARSIPGAASETVHVPAT</sequence>
<keyword evidence="1" id="KW-0805">Transcription regulation</keyword>
<dbReference type="GO" id="GO:0003677">
    <property type="term" value="F:DNA binding"/>
    <property type="evidence" value="ECO:0007669"/>
    <property type="project" value="UniProtKB-UniRule"/>
</dbReference>
<dbReference type="PROSITE" id="PS50977">
    <property type="entry name" value="HTH_TETR_2"/>
    <property type="match status" value="1"/>
</dbReference>
<dbReference type="InterPro" id="IPR047923">
    <property type="entry name" value="ArpA-like"/>
</dbReference>
<dbReference type="SUPFAM" id="SSF48498">
    <property type="entry name" value="Tetracyclin repressor-like, C-terminal domain"/>
    <property type="match status" value="1"/>
</dbReference>
<dbReference type="PANTHER" id="PTHR47506:SF1">
    <property type="entry name" value="HTH-TYPE TRANSCRIPTIONAL REGULATOR YJDC"/>
    <property type="match status" value="1"/>
</dbReference>
<dbReference type="PANTHER" id="PTHR47506">
    <property type="entry name" value="TRANSCRIPTIONAL REGULATORY PROTEIN"/>
    <property type="match status" value="1"/>
</dbReference>
<feature type="domain" description="HTH tetR-type" evidence="5">
    <location>
        <begin position="8"/>
        <end position="68"/>
    </location>
</feature>
<keyword evidence="2 4" id="KW-0238">DNA-binding</keyword>
<evidence type="ECO:0000313" key="6">
    <source>
        <dbReference type="EMBL" id="NBE49931.1"/>
    </source>
</evidence>
<evidence type="ECO:0000313" key="7">
    <source>
        <dbReference type="Proteomes" id="UP000598297"/>
    </source>
</evidence>
<keyword evidence="7" id="KW-1185">Reference proteome</keyword>
<dbReference type="InterPro" id="IPR001647">
    <property type="entry name" value="HTH_TetR"/>
</dbReference>
<dbReference type="PROSITE" id="PS01081">
    <property type="entry name" value="HTH_TETR_1"/>
    <property type="match status" value="1"/>
</dbReference>
<dbReference type="InterPro" id="IPR023772">
    <property type="entry name" value="DNA-bd_HTH_TetR-type_CS"/>
</dbReference>
<evidence type="ECO:0000256" key="1">
    <source>
        <dbReference type="ARBA" id="ARBA00023015"/>
    </source>
</evidence>
<evidence type="ECO:0000256" key="3">
    <source>
        <dbReference type="ARBA" id="ARBA00023163"/>
    </source>
</evidence>
<dbReference type="InterPro" id="IPR036271">
    <property type="entry name" value="Tet_transcr_reg_TetR-rel_C_sf"/>
</dbReference>
<accession>A0A964UJ33</accession>
<dbReference type="OrthoDB" id="3237195at2"/>